<proteinExistence type="predicted"/>
<dbReference type="Gene3D" id="3.30.1330.40">
    <property type="entry name" value="RutC-like"/>
    <property type="match status" value="1"/>
</dbReference>
<dbReference type="SUPFAM" id="SSF55298">
    <property type="entry name" value="YjgF-like"/>
    <property type="match status" value="1"/>
</dbReference>
<dbReference type="OrthoDB" id="9806350at2"/>
<dbReference type="InterPro" id="IPR035959">
    <property type="entry name" value="RutC-like_sf"/>
</dbReference>
<gene>
    <name evidence="2" type="ORF">CUU66_01920</name>
</gene>
<evidence type="ECO:0000313" key="2">
    <source>
        <dbReference type="EMBL" id="PLT31636.1"/>
    </source>
</evidence>
<dbReference type="RefSeq" id="WP_101639995.1">
    <property type="nucleotide sequence ID" value="NZ_PGUY01000003.1"/>
</dbReference>
<protein>
    <recommendedName>
        <fullName evidence="1">Endoribonuclease L-PSP/chorismate mutase-like domain-containing protein</fullName>
    </recommendedName>
</protein>
<organism evidence="2 3">
    <name type="scientific">Peribacillus deserti</name>
    <dbReference type="NCBI Taxonomy" id="673318"/>
    <lineage>
        <taxon>Bacteria</taxon>
        <taxon>Bacillati</taxon>
        <taxon>Bacillota</taxon>
        <taxon>Bacilli</taxon>
        <taxon>Bacillales</taxon>
        <taxon>Bacillaceae</taxon>
        <taxon>Peribacillus</taxon>
    </lineage>
</organism>
<name>A0A2N5MBB2_9BACI</name>
<accession>A0A2N5MBB2</accession>
<sequence length="153" mass="16631">MNVSEKLKELGITWPEQAPKPMANYVTVRRSGNLLFLSGAGPFVDGRPAYVGRVGKEVSVEEAYEAAKLSVINLLSMIQSELGSLDNIRIIKLLGFVSSDPDFFDQPKVINGASDFLVDLLGENGKHARSAIGTTVLPFNIPVEIEMIAEIIN</sequence>
<dbReference type="Pfam" id="PF14588">
    <property type="entry name" value="YjgF_endoribonc"/>
    <property type="match status" value="1"/>
</dbReference>
<feature type="domain" description="Endoribonuclease L-PSP/chorismate mutase-like" evidence="1">
    <location>
        <begin position="9"/>
        <end position="150"/>
    </location>
</feature>
<dbReference type="PANTHER" id="PTHR43760">
    <property type="entry name" value="ENDORIBONUCLEASE-RELATED"/>
    <property type="match status" value="1"/>
</dbReference>
<evidence type="ECO:0000259" key="1">
    <source>
        <dbReference type="Pfam" id="PF14588"/>
    </source>
</evidence>
<keyword evidence="3" id="KW-1185">Reference proteome</keyword>
<dbReference type="EMBL" id="PGUY01000003">
    <property type="protein sequence ID" value="PLT31636.1"/>
    <property type="molecule type" value="Genomic_DNA"/>
</dbReference>
<comment type="caution">
    <text evidence="2">The sequence shown here is derived from an EMBL/GenBank/DDBJ whole genome shotgun (WGS) entry which is preliminary data.</text>
</comment>
<reference evidence="2 3" key="1">
    <citation type="submission" date="2017-11" db="EMBL/GenBank/DDBJ databases">
        <title>Comparitive Functional Genomics of Dry Heat Resistant strains isolated from the Viking Spacecraft.</title>
        <authorList>
            <person name="Seuylemezian A."/>
            <person name="Cooper K."/>
            <person name="Vaishampayan P."/>
        </authorList>
    </citation>
    <scope>NUCLEOTIDE SEQUENCE [LARGE SCALE GENOMIC DNA]</scope>
    <source>
        <strain evidence="2 3">V1-29</strain>
    </source>
</reference>
<dbReference type="AlphaFoldDB" id="A0A2N5MBB2"/>
<evidence type="ECO:0000313" key="3">
    <source>
        <dbReference type="Proteomes" id="UP000234748"/>
    </source>
</evidence>
<dbReference type="Proteomes" id="UP000234748">
    <property type="component" value="Unassembled WGS sequence"/>
</dbReference>
<dbReference type="PANTHER" id="PTHR43760:SF1">
    <property type="entry name" value="ENDORIBONUCLEASE L-PSP_CHORISMATE MUTASE-LIKE DOMAIN-CONTAINING PROTEIN"/>
    <property type="match status" value="1"/>
</dbReference>
<dbReference type="InterPro" id="IPR013813">
    <property type="entry name" value="Endoribo_LPSP/chorism_mut-like"/>
</dbReference>
<dbReference type="CDD" id="cd02199">
    <property type="entry name" value="YjgF_YER057c_UK114_like_1"/>
    <property type="match status" value="1"/>
</dbReference>